<dbReference type="Gene3D" id="3.80.10.10">
    <property type="entry name" value="Ribonuclease Inhibitor"/>
    <property type="match status" value="1"/>
</dbReference>
<sequence>MSRSEYHAWAIKANRDRHTLPSLDLLIPTDPSKQPVCKSNVRVVQQKYIALPSELMFEILNHLLDADEQGSLYNATLVSRHWMNCATPLLFRHPKIHSTYRWATFLLTLMRPNQQYAFGEFVRSINLSSSYEFPENTDTANTNPSDGGDLIDALENMADRWANVETTNISNSKITPTITLSTSSFLQVASCCPNLTFLDLSNTALFCDSLILETGEYVSSIQTFALQPGLTHVRIELDQAIRAIGTQCPALRHVNMQACDWVTAKVIWSWVTNCPKLQKLDARRCLRCGIERLTNACLNMTNGDGSRDQQSVFTKTTTNQEPWTQTANLVDHEDSLWINSQIAEYSVPRPSVFARDRRPSTSVVSDAYNPNALSSLLPPPSVPTTLRSLVYDILKEAKESGITDVNWLHDD</sequence>
<reference evidence="2" key="1">
    <citation type="submission" date="2020-12" db="EMBL/GenBank/DDBJ databases">
        <title>Metabolic potential, ecology and presence of endohyphal bacteria is reflected in genomic diversity of Mucoromycotina.</title>
        <authorList>
            <person name="Muszewska A."/>
            <person name="Okrasinska A."/>
            <person name="Steczkiewicz K."/>
            <person name="Drgas O."/>
            <person name="Orlowska M."/>
            <person name="Perlinska-Lenart U."/>
            <person name="Aleksandrzak-Piekarczyk T."/>
            <person name="Szatraj K."/>
            <person name="Zielenkiewicz U."/>
            <person name="Pilsyk S."/>
            <person name="Malc E."/>
            <person name="Mieczkowski P."/>
            <person name="Kruszewska J.S."/>
            <person name="Biernat P."/>
            <person name="Pawlowska J."/>
        </authorList>
    </citation>
    <scope>NUCLEOTIDE SEQUENCE</scope>
    <source>
        <strain evidence="2">WA0000051536</strain>
    </source>
</reference>
<evidence type="ECO:0000259" key="1">
    <source>
        <dbReference type="Pfam" id="PF12937"/>
    </source>
</evidence>
<dbReference type="InterPro" id="IPR001810">
    <property type="entry name" value="F-box_dom"/>
</dbReference>
<comment type="caution">
    <text evidence="2">The sequence shown here is derived from an EMBL/GenBank/DDBJ whole genome shotgun (WGS) entry which is preliminary data.</text>
</comment>
<organism evidence="2 3">
    <name type="scientific">Umbelopsis vinacea</name>
    <dbReference type="NCBI Taxonomy" id="44442"/>
    <lineage>
        <taxon>Eukaryota</taxon>
        <taxon>Fungi</taxon>
        <taxon>Fungi incertae sedis</taxon>
        <taxon>Mucoromycota</taxon>
        <taxon>Mucoromycotina</taxon>
        <taxon>Umbelopsidomycetes</taxon>
        <taxon>Umbelopsidales</taxon>
        <taxon>Umbelopsidaceae</taxon>
        <taxon>Umbelopsis</taxon>
    </lineage>
</organism>
<dbReference type="Pfam" id="PF12937">
    <property type="entry name" value="F-box-like"/>
    <property type="match status" value="1"/>
</dbReference>
<protein>
    <recommendedName>
        <fullName evidence="1">F-box domain-containing protein</fullName>
    </recommendedName>
</protein>
<name>A0A8H7Q9M9_9FUNG</name>
<dbReference type="OrthoDB" id="2125396at2759"/>
<feature type="domain" description="F-box" evidence="1">
    <location>
        <begin position="50"/>
        <end position="95"/>
    </location>
</feature>
<dbReference type="AlphaFoldDB" id="A0A8H7Q9M9"/>
<dbReference type="SUPFAM" id="SSF52047">
    <property type="entry name" value="RNI-like"/>
    <property type="match status" value="1"/>
</dbReference>
<proteinExistence type="predicted"/>
<gene>
    <name evidence="2" type="ORF">INT44_005022</name>
</gene>
<evidence type="ECO:0000313" key="3">
    <source>
        <dbReference type="Proteomes" id="UP000612746"/>
    </source>
</evidence>
<dbReference type="EMBL" id="JAEPRA010000003">
    <property type="protein sequence ID" value="KAG2187336.1"/>
    <property type="molecule type" value="Genomic_DNA"/>
</dbReference>
<dbReference type="InterPro" id="IPR036047">
    <property type="entry name" value="F-box-like_dom_sf"/>
</dbReference>
<dbReference type="Proteomes" id="UP000612746">
    <property type="component" value="Unassembled WGS sequence"/>
</dbReference>
<keyword evidence="3" id="KW-1185">Reference proteome</keyword>
<dbReference type="InterPro" id="IPR032675">
    <property type="entry name" value="LRR_dom_sf"/>
</dbReference>
<accession>A0A8H7Q9M9</accession>
<evidence type="ECO:0000313" key="2">
    <source>
        <dbReference type="EMBL" id="KAG2187336.1"/>
    </source>
</evidence>
<dbReference type="SUPFAM" id="SSF81383">
    <property type="entry name" value="F-box domain"/>
    <property type="match status" value="1"/>
</dbReference>